<feature type="non-terminal residue" evidence="2">
    <location>
        <position position="91"/>
    </location>
</feature>
<accession>A0A9N9JSJ4</accession>
<sequence length="91" mass="10660">QRPLNAFNRPRGRFQRQPQRSQRQSTMNPPILNIGRRRQRNRPLSNINPSINIFTAIQQYTDLAEGSNPFIDLQNARIPSQNAQYQDVLFL</sequence>
<evidence type="ECO:0000313" key="2">
    <source>
        <dbReference type="EMBL" id="CAG8791702.1"/>
    </source>
</evidence>
<dbReference type="OrthoDB" id="10316635at2759"/>
<gene>
    <name evidence="2" type="ORF">RFULGI_LOCUS16805</name>
</gene>
<evidence type="ECO:0000313" key="3">
    <source>
        <dbReference type="Proteomes" id="UP000789396"/>
    </source>
</evidence>
<organism evidence="2 3">
    <name type="scientific">Racocetra fulgida</name>
    <dbReference type="NCBI Taxonomy" id="60492"/>
    <lineage>
        <taxon>Eukaryota</taxon>
        <taxon>Fungi</taxon>
        <taxon>Fungi incertae sedis</taxon>
        <taxon>Mucoromycota</taxon>
        <taxon>Glomeromycotina</taxon>
        <taxon>Glomeromycetes</taxon>
        <taxon>Diversisporales</taxon>
        <taxon>Gigasporaceae</taxon>
        <taxon>Racocetra</taxon>
    </lineage>
</organism>
<dbReference type="AlphaFoldDB" id="A0A9N9JSJ4"/>
<proteinExistence type="predicted"/>
<evidence type="ECO:0000256" key="1">
    <source>
        <dbReference type="SAM" id="MobiDB-lite"/>
    </source>
</evidence>
<comment type="caution">
    <text evidence="2">The sequence shown here is derived from an EMBL/GenBank/DDBJ whole genome shotgun (WGS) entry which is preliminary data.</text>
</comment>
<feature type="compositionally biased region" description="Low complexity" evidence="1">
    <location>
        <begin position="15"/>
        <end position="25"/>
    </location>
</feature>
<name>A0A9N9JSJ4_9GLOM</name>
<protein>
    <submittedName>
        <fullName evidence="2">6492_t:CDS:1</fullName>
    </submittedName>
</protein>
<dbReference type="Proteomes" id="UP000789396">
    <property type="component" value="Unassembled WGS sequence"/>
</dbReference>
<feature type="region of interest" description="Disordered" evidence="1">
    <location>
        <begin position="1"/>
        <end position="31"/>
    </location>
</feature>
<dbReference type="EMBL" id="CAJVPZ010062046">
    <property type="protein sequence ID" value="CAG8791702.1"/>
    <property type="molecule type" value="Genomic_DNA"/>
</dbReference>
<reference evidence="2" key="1">
    <citation type="submission" date="2021-06" db="EMBL/GenBank/DDBJ databases">
        <authorList>
            <person name="Kallberg Y."/>
            <person name="Tangrot J."/>
            <person name="Rosling A."/>
        </authorList>
    </citation>
    <scope>NUCLEOTIDE SEQUENCE</scope>
    <source>
        <strain evidence="2">IN212</strain>
    </source>
</reference>
<feature type="non-terminal residue" evidence="2">
    <location>
        <position position="1"/>
    </location>
</feature>
<keyword evidence="3" id="KW-1185">Reference proteome</keyword>